<dbReference type="PROSITE" id="PS51322">
    <property type="entry name" value="UEV"/>
    <property type="match status" value="1"/>
</dbReference>
<dbReference type="AlphaFoldDB" id="A0A7R9A4B8"/>
<evidence type="ECO:0000313" key="4">
    <source>
        <dbReference type="Proteomes" id="UP000677054"/>
    </source>
</evidence>
<dbReference type="CDD" id="cd11685">
    <property type="entry name" value="UEV_TSG101-like"/>
    <property type="match status" value="1"/>
</dbReference>
<keyword evidence="4" id="KW-1185">Reference proteome</keyword>
<dbReference type="Pfam" id="PF05743">
    <property type="entry name" value="UEV"/>
    <property type="match status" value="1"/>
</dbReference>
<dbReference type="Proteomes" id="UP000677054">
    <property type="component" value="Unassembled WGS sequence"/>
</dbReference>
<reference evidence="3" key="1">
    <citation type="submission" date="2020-11" db="EMBL/GenBank/DDBJ databases">
        <authorList>
            <person name="Tran Van P."/>
        </authorList>
    </citation>
    <scope>NUCLEOTIDE SEQUENCE</scope>
</reference>
<dbReference type="GO" id="GO:0008333">
    <property type="term" value="P:endosome to lysosome transport"/>
    <property type="evidence" value="ECO:0007669"/>
    <property type="project" value="TreeGrafter"/>
</dbReference>
<dbReference type="OrthoDB" id="306304at2759"/>
<dbReference type="GO" id="GO:0043130">
    <property type="term" value="F:ubiquitin binding"/>
    <property type="evidence" value="ECO:0007669"/>
    <property type="project" value="TreeGrafter"/>
</dbReference>
<evidence type="ECO:0000313" key="3">
    <source>
        <dbReference type="EMBL" id="CAD7247742.1"/>
    </source>
</evidence>
<feature type="region of interest" description="Disordered" evidence="1">
    <location>
        <begin position="146"/>
        <end position="166"/>
    </location>
</feature>
<dbReference type="PANTHER" id="PTHR23306">
    <property type="entry name" value="TUMOR SUSCEPTIBILITY GENE 101 PROTEIN-RELATED"/>
    <property type="match status" value="1"/>
</dbReference>
<protein>
    <recommendedName>
        <fullName evidence="2">UEV domain-containing protein</fullName>
    </recommendedName>
</protein>
<dbReference type="GO" id="GO:0015031">
    <property type="term" value="P:protein transport"/>
    <property type="evidence" value="ECO:0007669"/>
    <property type="project" value="InterPro"/>
</dbReference>
<sequence>MPFPLSPVDAILQQASLKYKNPDRMKRDVKAALEHYQGLKLKFEDFVFNNGTTMKLLNLDGVIPVTFNNVRYNIPVIIWLLDTHPNNPPMCFVKPTSDMHIKPSRHVDLNGKIYLPFLHDWNPSMSDLFGLIQVMIVVFGEEPPVYSKPKSSQPTQPQPPVAGLPYPNSTPGYYPMPGVPGQGLAYPPYPSGTAGIPPPYPSLFPTSQPPASQPTYPPYPISNPSTSTPYPVSTQAQATPASLGMNAGNTGTIKEAHIKASLLSAVEEKVMRRVAQIEAQYQDEMKVLHQTQMDLNNGKTKLEELMKRLEFEESPPSLASRNVESFNSSLQMVGVMHGQEFSSRSLNGLEFCR</sequence>
<dbReference type="Gene3D" id="3.10.110.10">
    <property type="entry name" value="Ubiquitin Conjugating Enzyme"/>
    <property type="match status" value="1"/>
</dbReference>
<proteinExistence type="predicted"/>
<dbReference type="GO" id="GO:0000813">
    <property type="term" value="C:ESCRT I complex"/>
    <property type="evidence" value="ECO:0007669"/>
    <property type="project" value="TreeGrafter"/>
</dbReference>
<gene>
    <name evidence="3" type="ORF">DSTB1V02_LOCUS7567</name>
</gene>
<dbReference type="EMBL" id="LR901081">
    <property type="protein sequence ID" value="CAD7247742.1"/>
    <property type="molecule type" value="Genomic_DNA"/>
</dbReference>
<dbReference type="InterPro" id="IPR052070">
    <property type="entry name" value="ESCRT-I_UEV_domain"/>
</dbReference>
<name>A0A7R9A4B8_9CRUS</name>
<evidence type="ECO:0000259" key="2">
    <source>
        <dbReference type="PROSITE" id="PS51322"/>
    </source>
</evidence>
<dbReference type="SUPFAM" id="SSF54495">
    <property type="entry name" value="UBC-like"/>
    <property type="match status" value="1"/>
</dbReference>
<dbReference type="PANTHER" id="PTHR23306:SF3">
    <property type="entry name" value="TUMOR SUPPRESSOR PROTEIN 101"/>
    <property type="match status" value="1"/>
</dbReference>
<organism evidence="3">
    <name type="scientific">Darwinula stevensoni</name>
    <dbReference type="NCBI Taxonomy" id="69355"/>
    <lineage>
        <taxon>Eukaryota</taxon>
        <taxon>Metazoa</taxon>
        <taxon>Ecdysozoa</taxon>
        <taxon>Arthropoda</taxon>
        <taxon>Crustacea</taxon>
        <taxon>Oligostraca</taxon>
        <taxon>Ostracoda</taxon>
        <taxon>Podocopa</taxon>
        <taxon>Podocopida</taxon>
        <taxon>Darwinulocopina</taxon>
        <taxon>Darwinuloidea</taxon>
        <taxon>Darwinulidae</taxon>
        <taxon>Darwinula</taxon>
    </lineage>
</organism>
<dbReference type="Gene3D" id="6.10.250.370">
    <property type="match status" value="1"/>
</dbReference>
<dbReference type="EMBL" id="CAJPEV010001564">
    <property type="protein sequence ID" value="CAG0893301.1"/>
    <property type="molecule type" value="Genomic_DNA"/>
</dbReference>
<evidence type="ECO:0000256" key="1">
    <source>
        <dbReference type="SAM" id="MobiDB-lite"/>
    </source>
</evidence>
<dbReference type="InterPro" id="IPR016135">
    <property type="entry name" value="UBQ-conjugating_enzyme/RWD"/>
</dbReference>
<dbReference type="InterPro" id="IPR008883">
    <property type="entry name" value="UEV_N"/>
</dbReference>
<accession>A0A7R9A4B8</accession>
<feature type="domain" description="UEV" evidence="2">
    <location>
        <begin position="6"/>
        <end position="149"/>
    </location>
</feature>